<dbReference type="RefSeq" id="WP_104439653.1">
    <property type="nucleotide sequence ID" value="NZ_PTJA01000019.1"/>
</dbReference>
<name>A0A2S6HEI2_9FIRM</name>
<keyword evidence="3" id="KW-1185">Reference proteome</keyword>
<keyword evidence="1" id="KW-0175">Coiled coil</keyword>
<accession>A0A2S6HEI2</accession>
<evidence type="ECO:0008006" key="4">
    <source>
        <dbReference type="Google" id="ProtNLM"/>
    </source>
</evidence>
<dbReference type="AlphaFoldDB" id="A0A2S6HEI2"/>
<proteinExistence type="predicted"/>
<gene>
    <name evidence="2" type="ORF">BXY41_11974</name>
</gene>
<dbReference type="Proteomes" id="UP000237749">
    <property type="component" value="Unassembled WGS sequence"/>
</dbReference>
<dbReference type="OrthoDB" id="1891855at2"/>
<protein>
    <recommendedName>
        <fullName evidence="4">RNA dependent RNA polymerase</fullName>
    </recommendedName>
</protein>
<organism evidence="2 3">
    <name type="scientific">Lacrimispora xylanisolvens</name>
    <dbReference type="NCBI Taxonomy" id="384636"/>
    <lineage>
        <taxon>Bacteria</taxon>
        <taxon>Bacillati</taxon>
        <taxon>Bacillota</taxon>
        <taxon>Clostridia</taxon>
        <taxon>Lachnospirales</taxon>
        <taxon>Lachnospiraceae</taxon>
        <taxon>Lacrimispora</taxon>
    </lineage>
</organism>
<evidence type="ECO:0000256" key="1">
    <source>
        <dbReference type="SAM" id="Coils"/>
    </source>
</evidence>
<sequence>MAREQSCHKFIYKLQSKRLAKADWNLTLPLSVALNNKNDVVATGDSQLMRWIMELNGNEDIDSKVISIKQKLKILRKMEKCEEAKKQMKELYKRLYDLQYQKDCLYLIMNSSRDYYRANKGFSVNGTRYRRLLGTNGGVKKSTITYVSERIYDEIKKRMDNDRDLNKKLIPAKLEAYQALICSGSIPVSMPRIIIVKDCNVSWKEDVILIQDKDGAEPEMTYEKDYEINYCDSDGYGLMTPEYSRLVNKELHGDLAEDKTITGINTRFAWTKGMLFTFDYVDFARKINNGNFMITDAWGTLRDVRDFDVILTTSMVKLWDSYKSLEHFLCCSRKNHYQFSVSKTTPLKLEHVRNANYQFLQTYEFTEDELIQLCEPTMEELKGALCMDWGKTLVFLKGMYLKEDQMECLNNDFIKALMIDPRMINDPFILGKVYGMIKKRIQMAAKGSIQLSGNYAIVSGDLYSLAQSIFGLPVTGLLKSGEVYHRYWISKGVKEIACFRAPMTCHNNIRKQSVVYNQEMDYWYQYNQTGMILNSWDSTCDALNGADKDSDSFFTTDNEIILKNTRNVPTIKCVQRQAEKIIPDESHLVKANILSFGDEIGSTTNKITSMIELQSSFRRDSQEYRILEYRIMCGQHYQQNSIDKAKGIISKPMPRYWYDKAACGQLPETTEQEKEFKRLCFHIAADKKPYFMRYIYPDLMNEYKKYTTDSNKKCIRRFQMPLKDLQQIPNYTAEQAEFLEYHQKFMPTGNNLCTINRICHLFEDKFGQFLTDRKNDTAFDYSILKCGINYQKSDYKKIETIKKDYDKNLKLYQQTARTMRLDKEEVAANRTMMVMKFRSACESICPNALELCEILLDMCYTTNKSKQFVWDVCGDTIIQNLLIKNNNSIHFPVLTETEGEFKFGGESFIIKEKKLGEEELL</sequence>
<dbReference type="EMBL" id="PTJA01000019">
    <property type="protein sequence ID" value="PPK75904.1"/>
    <property type="molecule type" value="Genomic_DNA"/>
</dbReference>
<evidence type="ECO:0000313" key="2">
    <source>
        <dbReference type="EMBL" id="PPK75904.1"/>
    </source>
</evidence>
<evidence type="ECO:0000313" key="3">
    <source>
        <dbReference type="Proteomes" id="UP000237749"/>
    </source>
</evidence>
<comment type="caution">
    <text evidence="2">The sequence shown here is derived from an EMBL/GenBank/DDBJ whole genome shotgun (WGS) entry which is preliminary data.</text>
</comment>
<feature type="coiled-coil region" evidence="1">
    <location>
        <begin position="74"/>
        <end position="101"/>
    </location>
</feature>
<reference evidence="2 3" key="1">
    <citation type="submission" date="2018-02" db="EMBL/GenBank/DDBJ databases">
        <title>Genomic Encyclopedia of Archaeal and Bacterial Type Strains, Phase II (KMG-II): from individual species to whole genera.</title>
        <authorList>
            <person name="Goeker M."/>
        </authorList>
    </citation>
    <scope>NUCLEOTIDE SEQUENCE [LARGE SCALE GENOMIC DNA]</scope>
    <source>
        <strain evidence="2 3">DSM 3808</strain>
    </source>
</reference>